<keyword evidence="2" id="KW-1185">Reference proteome</keyword>
<gene>
    <name evidence="1" type="ordered locus">Ngar_c24260</name>
</gene>
<dbReference type="AlphaFoldDB" id="K0IHE1"/>
<dbReference type="STRING" id="1237085.Ngar_c24260"/>
<dbReference type="HOGENOM" id="CLU_2490609_0_0_2"/>
<sequence>MDARVKKAVLSKIDETVSNIDEISKIRHSLAHIPVGSQDDFAFGIAIGRIYNSFHYQTRRALKRNATEEEFAEFLEILSKQAGNIRKVLKQQ</sequence>
<name>K0IHE1_NITGG</name>
<protein>
    <submittedName>
        <fullName evidence="1">Uncharacterized protein</fullName>
    </submittedName>
</protein>
<organism evidence="1 2">
    <name type="scientific">Nitrososphaera gargensis (strain Ga9.2)</name>
    <dbReference type="NCBI Taxonomy" id="1237085"/>
    <lineage>
        <taxon>Archaea</taxon>
        <taxon>Nitrososphaerota</taxon>
        <taxon>Nitrososphaeria</taxon>
        <taxon>Nitrososphaerales</taxon>
        <taxon>Nitrososphaeraceae</taxon>
        <taxon>Nitrososphaera</taxon>
    </lineage>
</organism>
<accession>K0IHE1</accession>
<dbReference type="BioCyc" id="CNIT1237085:G1324-2424-MONOMER"/>
<dbReference type="InParanoid" id="K0IHE1"/>
<dbReference type="Proteomes" id="UP000008037">
    <property type="component" value="Chromosome"/>
</dbReference>
<evidence type="ECO:0000313" key="1">
    <source>
        <dbReference type="EMBL" id="AFU59350.1"/>
    </source>
</evidence>
<evidence type="ECO:0000313" key="2">
    <source>
        <dbReference type="Proteomes" id="UP000008037"/>
    </source>
</evidence>
<proteinExistence type="predicted"/>
<dbReference type="EMBL" id="CP002408">
    <property type="protein sequence ID" value="AFU59350.1"/>
    <property type="molecule type" value="Genomic_DNA"/>
</dbReference>
<dbReference type="KEGG" id="nga:Ngar_c24260"/>
<reference evidence="1 2" key="1">
    <citation type="journal article" date="2012" name="Environ. Microbiol.">
        <title>The genome of the ammonia-oxidizing Candidatus Nitrososphaera gargensis: insights into metabolic versatility and environmental adaptations.</title>
        <authorList>
            <person name="Spang A."/>
            <person name="Poehlein A."/>
            <person name="Offre P."/>
            <person name="Zumbragel S."/>
            <person name="Haider S."/>
            <person name="Rychlik N."/>
            <person name="Nowka B."/>
            <person name="Schmeisser C."/>
            <person name="Lebedeva E.V."/>
            <person name="Rattei T."/>
            <person name="Bohm C."/>
            <person name="Schmid M."/>
            <person name="Galushko A."/>
            <person name="Hatzenpichler R."/>
            <person name="Weinmaier T."/>
            <person name="Daniel R."/>
            <person name="Schleper C."/>
            <person name="Spieck E."/>
            <person name="Streit W."/>
            <person name="Wagner M."/>
        </authorList>
    </citation>
    <scope>NUCLEOTIDE SEQUENCE [LARGE SCALE GENOMIC DNA]</scope>
    <source>
        <strain evidence="2">Ga9.2</strain>
    </source>
</reference>